<evidence type="ECO:0000313" key="3">
    <source>
        <dbReference type="EMBL" id="MFC5770419.1"/>
    </source>
</evidence>
<evidence type="ECO:0000256" key="1">
    <source>
        <dbReference type="SAM" id="MobiDB-lite"/>
    </source>
</evidence>
<keyword evidence="3" id="KW-0378">Hydrolase</keyword>
<dbReference type="Gene3D" id="3.40.50.1820">
    <property type="entry name" value="alpha/beta hydrolase"/>
    <property type="match status" value="1"/>
</dbReference>
<dbReference type="EMBL" id="JBHSOG010000050">
    <property type="protein sequence ID" value="MFC5770419.1"/>
    <property type="molecule type" value="Genomic_DNA"/>
</dbReference>
<comment type="caution">
    <text evidence="3">The sequence shown here is derived from an EMBL/GenBank/DDBJ whole genome shotgun (WGS) entry which is preliminary data.</text>
</comment>
<dbReference type="Pfam" id="PF12697">
    <property type="entry name" value="Abhydrolase_6"/>
    <property type="match status" value="1"/>
</dbReference>
<keyword evidence="4" id="KW-1185">Reference proteome</keyword>
<evidence type="ECO:0000313" key="4">
    <source>
        <dbReference type="Proteomes" id="UP001595974"/>
    </source>
</evidence>
<gene>
    <name evidence="3" type="ORF">ACFPTN_13630</name>
</gene>
<dbReference type="InterPro" id="IPR050266">
    <property type="entry name" value="AB_hydrolase_sf"/>
</dbReference>
<sequence>MDAVEMKRTGDQVDSARDRPETETEQPQLHMVDAGGLPLAVFEWRVSCRGQGPSIVLVHATGFHARCWDRIVRLLPGRHVLAIELRGHGRSGSRALAHWRELGADLAAAGQRLGVRDALWAGHSAGGHAVTVAAALEPSLCARLVLIDPVIFAPEAYARGWNPMAPPPGQRHPVARRRNDFASVEEMVEALRTRPPYVQFDAVTLHDYCAHGLKPAAGGAGFELCCAPAFEAGVYETGASNREIHDAVRSIRVPVTVLRAKEPTAAEHYRDFAYSPTWPALAAAFEAGRDVPLPSLGHMIPMLAPERTAALIAAEADALATVRPRRENP</sequence>
<proteinExistence type="predicted"/>
<dbReference type="InterPro" id="IPR029058">
    <property type="entry name" value="AB_hydrolase_fold"/>
</dbReference>
<dbReference type="Proteomes" id="UP001595974">
    <property type="component" value="Unassembled WGS sequence"/>
</dbReference>
<dbReference type="InterPro" id="IPR000073">
    <property type="entry name" value="AB_hydrolase_1"/>
</dbReference>
<name>A0ABW1ATE1_9RHOO</name>
<protein>
    <submittedName>
        <fullName evidence="3">Alpha/beta fold hydrolase</fullName>
    </submittedName>
</protein>
<feature type="compositionally biased region" description="Basic and acidic residues" evidence="1">
    <location>
        <begin position="1"/>
        <end position="22"/>
    </location>
</feature>
<dbReference type="PANTHER" id="PTHR43798">
    <property type="entry name" value="MONOACYLGLYCEROL LIPASE"/>
    <property type="match status" value="1"/>
</dbReference>
<feature type="domain" description="AB hydrolase-1" evidence="2">
    <location>
        <begin position="55"/>
        <end position="310"/>
    </location>
</feature>
<dbReference type="RefSeq" id="WP_096445026.1">
    <property type="nucleotide sequence ID" value="NZ_JBHSOG010000050.1"/>
</dbReference>
<evidence type="ECO:0000259" key="2">
    <source>
        <dbReference type="Pfam" id="PF12697"/>
    </source>
</evidence>
<dbReference type="SUPFAM" id="SSF53474">
    <property type="entry name" value="alpha/beta-Hydrolases"/>
    <property type="match status" value="1"/>
</dbReference>
<dbReference type="GO" id="GO:0016787">
    <property type="term" value="F:hydrolase activity"/>
    <property type="evidence" value="ECO:0007669"/>
    <property type="project" value="UniProtKB-KW"/>
</dbReference>
<organism evidence="3 4">
    <name type="scientific">Thauera sinica</name>
    <dbReference type="NCBI Taxonomy" id="2665146"/>
    <lineage>
        <taxon>Bacteria</taxon>
        <taxon>Pseudomonadati</taxon>
        <taxon>Pseudomonadota</taxon>
        <taxon>Betaproteobacteria</taxon>
        <taxon>Rhodocyclales</taxon>
        <taxon>Zoogloeaceae</taxon>
        <taxon>Thauera</taxon>
    </lineage>
</organism>
<accession>A0ABW1ATE1</accession>
<reference evidence="4" key="1">
    <citation type="journal article" date="2019" name="Int. J. Syst. Evol. Microbiol.">
        <title>The Global Catalogue of Microorganisms (GCM) 10K type strain sequencing project: providing services to taxonomists for standard genome sequencing and annotation.</title>
        <authorList>
            <consortium name="The Broad Institute Genomics Platform"/>
            <consortium name="The Broad Institute Genome Sequencing Center for Infectious Disease"/>
            <person name="Wu L."/>
            <person name="Ma J."/>
        </authorList>
    </citation>
    <scope>NUCLEOTIDE SEQUENCE [LARGE SCALE GENOMIC DNA]</scope>
    <source>
        <strain evidence="4">SHR3</strain>
    </source>
</reference>
<feature type="region of interest" description="Disordered" evidence="1">
    <location>
        <begin position="1"/>
        <end position="27"/>
    </location>
</feature>